<proteinExistence type="predicted"/>
<organism evidence="2 3">
    <name type="scientific">Vitis vinifera</name>
    <name type="common">Grape</name>
    <dbReference type="NCBI Taxonomy" id="29760"/>
    <lineage>
        <taxon>Eukaryota</taxon>
        <taxon>Viridiplantae</taxon>
        <taxon>Streptophyta</taxon>
        <taxon>Embryophyta</taxon>
        <taxon>Tracheophyta</taxon>
        <taxon>Spermatophyta</taxon>
        <taxon>Magnoliopsida</taxon>
        <taxon>eudicotyledons</taxon>
        <taxon>Gunneridae</taxon>
        <taxon>Pentapetalae</taxon>
        <taxon>rosids</taxon>
        <taxon>Vitales</taxon>
        <taxon>Vitaceae</taxon>
        <taxon>Viteae</taxon>
        <taxon>Vitis</taxon>
    </lineage>
</organism>
<name>A0A438HG92_VITVI</name>
<evidence type="ECO:0000313" key="2">
    <source>
        <dbReference type="EMBL" id="RVW83495.1"/>
    </source>
</evidence>
<sequence length="788" mass="88738">MSSLMSNRLSIIRSLPKSWEHMVMNMTHNESVKTFDDIVHHLELEVERLVVARPNEQAYQSEIEESSLESMAKDVRTGHPDTPSKGSGTWAVAGCRNDVASPDRGARYVSSWGIRMELLRIAMRAPCHQGEGSLHLAHADGPPCDVPPSWISHIRNSVRLTFHFFGYFTSEDERLGSSSLGVKKAGTTIKDTSWTRIKWHHCQGPLRGHESAETPIGNESNGAVAWDGATLHCACHVEYEIVEEAMNFMSYVAEVSRGWDEPNARDMGRMTSQPNAKGERYILNDGIDMKAKIAAIARRLEELEMMKMQEVQAISQTPLQAMPCVICLSYEHLVEECPTIPTPPQYKQPTQAPQQASNLDQAMVNLSKVVGDLVGAQKSINAQLSQRIDSVESSLNKQMDGVQNDLSQKIDNLNIQSQVEAQKGESSMVKEVKTVITLRSGKEVDLPTCKLEHKVESETEKEKREEIKGKRKGKSIEKDDYIDEEPQRIVIKEELMKKHMPPLVPKLCMAKSYKPNLKELKGAQNHENSVVCEISQPKIAPWKMASAAKSPFCCEIISKLRNGCEITSKLRNGLQATKLTCEMEGGSTTSSLFFNRFVTLRTMFSLVGGELRKEVFAINAKLFCFKRNRKFFKKNKKSDDASKKGKIGARKKFKRVKKDKIKLKCYNYGNKGHFTHSATKDHIARDRGAYVEFRKISSGEHEDGKVTELESRDATFLEEDFPCMGEIDRDLHLYEMMDLGIISTPKQQLMPEPSRSELIEGEVHIVTQYDDAEPKSVQEALTCPTKDE</sequence>
<evidence type="ECO:0000256" key="1">
    <source>
        <dbReference type="SAM" id="MobiDB-lite"/>
    </source>
</evidence>
<dbReference type="AlphaFoldDB" id="A0A438HG92"/>
<dbReference type="Proteomes" id="UP000288805">
    <property type="component" value="Unassembled WGS sequence"/>
</dbReference>
<evidence type="ECO:0000313" key="3">
    <source>
        <dbReference type="Proteomes" id="UP000288805"/>
    </source>
</evidence>
<gene>
    <name evidence="2" type="ORF">CK203_051718</name>
</gene>
<reference evidence="2 3" key="1">
    <citation type="journal article" date="2018" name="PLoS Genet.">
        <title>Population sequencing reveals clonal diversity and ancestral inbreeding in the grapevine cultivar Chardonnay.</title>
        <authorList>
            <person name="Roach M.J."/>
            <person name="Johnson D.L."/>
            <person name="Bohlmann J."/>
            <person name="van Vuuren H.J."/>
            <person name="Jones S.J."/>
            <person name="Pretorius I.S."/>
            <person name="Schmidt S.A."/>
            <person name="Borneman A.R."/>
        </authorList>
    </citation>
    <scope>NUCLEOTIDE SEQUENCE [LARGE SCALE GENOMIC DNA]</scope>
    <source>
        <strain evidence="3">cv. Chardonnay</strain>
        <tissue evidence="2">Leaf</tissue>
    </source>
</reference>
<accession>A0A438HG92</accession>
<protein>
    <submittedName>
        <fullName evidence="2">Uncharacterized protein</fullName>
    </submittedName>
</protein>
<dbReference type="EMBL" id="QGNW01000228">
    <property type="protein sequence ID" value="RVW83495.1"/>
    <property type="molecule type" value="Genomic_DNA"/>
</dbReference>
<feature type="region of interest" description="Disordered" evidence="1">
    <location>
        <begin position="60"/>
        <end position="90"/>
    </location>
</feature>
<comment type="caution">
    <text evidence="2">The sequence shown here is derived from an EMBL/GenBank/DDBJ whole genome shotgun (WGS) entry which is preliminary data.</text>
</comment>